<dbReference type="AlphaFoldDB" id="A0A6I2R7L5"/>
<sequence>MAKIIRIVSRRQAHTGIACINERSIVVWGDAAKGDTAEALMEALSDAQQMLRCQAYSKSNDNIIAEVCDKLFPGNWAFTAQGGTIEF</sequence>
<reference evidence="1 2" key="1">
    <citation type="journal article" date="2019" name="Nat. Med.">
        <title>A library of human gut bacterial isolates paired with longitudinal multiomics data enables mechanistic microbiome research.</title>
        <authorList>
            <person name="Poyet M."/>
            <person name="Groussin M."/>
            <person name="Gibbons S.M."/>
            <person name="Avila-Pacheco J."/>
            <person name="Jiang X."/>
            <person name="Kearney S.M."/>
            <person name="Perrotta A.R."/>
            <person name="Berdy B."/>
            <person name="Zhao S."/>
            <person name="Lieberman T.D."/>
            <person name="Swanson P.K."/>
            <person name="Smith M."/>
            <person name="Roesemann S."/>
            <person name="Alexander J.E."/>
            <person name="Rich S.A."/>
            <person name="Livny J."/>
            <person name="Vlamakis H."/>
            <person name="Clish C."/>
            <person name="Bullock K."/>
            <person name="Deik A."/>
            <person name="Scott J."/>
            <person name="Pierce K.A."/>
            <person name="Xavier R.J."/>
            <person name="Alm E.J."/>
        </authorList>
    </citation>
    <scope>NUCLEOTIDE SEQUENCE [LARGE SCALE GENOMIC DNA]</scope>
    <source>
        <strain evidence="1 2">BIOML-A2</strain>
    </source>
</reference>
<dbReference type="Proteomes" id="UP000434475">
    <property type="component" value="Unassembled WGS sequence"/>
</dbReference>
<dbReference type="RefSeq" id="WP_108981917.1">
    <property type="nucleotide sequence ID" value="NZ_WKPR01000027.1"/>
</dbReference>
<evidence type="ECO:0000313" key="2">
    <source>
        <dbReference type="Proteomes" id="UP000434475"/>
    </source>
</evidence>
<gene>
    <name evidence="1" type="ORF">GKE97_20075</name>
</gene>
<name>A0A6I2R7L5_FLAPL</name>
<organism evidence="1 2">
    <name type="scientific">Flavonifractor plautii</name>
    <name type="common">Fusobacterium plautii</name>
    <dbReference type="NCBI Taxonomy" id="292800"/>
    <lineage>
        <taxon>Bacteria</taxon>
        <taxon>Bacillati</taxon>
        <taxon>Bacillota</taxon>
        <taxon>Clostridia</taxon>
        <taxon>Eubacteriales</taxon>
        <taxon>Oscillospiraceae</taxon>
        <taxon>Flavonifractor</taxon>
    </lineage>
</organism>
<protein>
    <submittedName>
        <fullName evidence="1">Uncharacterized protein</fullName>
    </submittedName>
</protein>
<comment type="caution">
    <text evidence="1">The sequence shown here is derived from an EMBL/GenBank/DDBJ whole genome shotgun (WGS) entry which is preliminary data.</text>
</comment>
<proteinExistence type="predicted"/>
<dbReference type="EMBL" id="WKPR01000027">
    <property type="protein sequence ID" value="MSB21779.1"/>
    <property type="molecule type" value="Genomic_DNA"/>
</dbReference>
<evidence type="ECO:0000313" key="1">
    <source>
        <dbReference type="EMBL" id="MSB21779.1"/>
    </source>
</evidence>
<accession>A0A6I2R7L5</accession>